<dbReference type="AlphaFoldDB" id="J0PXM0"/>
<dbReference type="PATRIC" id="fig|1094552.3.peg.1454"/>
<name>J0PXM0_9HYPH</name>
<sequence>MGGLREFRNIKKSNLYDFFKYEGIFNHEGDYWGKYHIDSRGFIKNERVWVDTIFFNDVSICTNSYVYEGRQIYCILPVFSIVSVCSSAQMCDSGGVCGGLYVYKEKIYYNLSIYSNAHADVYVHVYHFVEIFKSSKSYIDVLIYVYAKVCNRAEFYGCIVGYNREDFRNEKGIFIGSYILDGAKNLGKNDVGEGFFERVLSLALFENICAFAFFINKYAANSLYEKKDLGSFYETVFDQFLACFDEVNKGTKRVLLHLAYNFLHFFDGERDKRTGRNNQLNGNKRRST</sequence>
<dbReference type="Proteomes" id="UP000008748">
    <property type="component" value="Unassembled WGS sequence"/>
</dbReference>
<evidence type="ECO:0000313" key="2">
    <source>
        <dbReference type="Proteomes" id="UP000008748"/>
    </source>
</evidence>
<protein>
    <submittedName>
        <fullName evidence="1">Uncharacterized protein</fullName>
    </submittedName>
</protein>
<accession>J0PXM0</accession>
<organism evidence="1 2">
    <name type="scientific">Bartonella birtlesii LL-WM9</name>
    <dbReference type="NCBI Taxonomy" id="1094552"/>
    <lineage>
        <taxon>Bacteria</taxon>
        <taxon>Pseudomonadati</taxon>
        <taxon>Pseudomonadota</taxon>
        <taxon>Alphaproteobacteria</taxon>
        <taxon>Hyphomicrobiales</taxon>
        <taxon>Bartonellaceae</taxon>
        <taxon>Bartonella</taxon>
    </lineage>
</organism>
<proteinExistence type="predicted"/>
<gene>
    <name evidence="1" type="ORF">ME7_01300</name>
</gene>
<dbReference type="EMBL" id="AIMC01000032">
    <property type="protein sequence ID" value="EJF74929.1"/>
    <property type="molecule type" value="Genomic_DNA"/>
</dbReference>
<comment type="caution">
    <text evidence="1">The sequence shown here is derived from an EMBL/GenBank/DDBJ whole genome shotgun (WGS) entry which is preliminary data.</text>
</comment>
<evidence type="ECO:0000313" key="1">
    <source>
        <dbReference type="EMBL" id="EJF74929.1"/>
    </source>
</evidence>
<dbReference type="RefSeq" id="WP_006590217.1">
    <property type="nucleotide sequence ID" value="NZ_JH725078.1"/>
</dbReference>
<reference evidence="1 2" key="1">
    <citation type="submission" date="2012-03" db="EMBL/GenBank/DDBJ databases">
        <title>The Genome Sequence of Bartonella birtlesii LL-WM9.</title>
        <authorList>
            <consortium name="The Broad Institute Genome Sequencing Platform"/>
            <consortium name="The Broad Institute Genome Sequencing Center for Infectious Disease"/>
            <person name="Feldgarden M."/>
            <person name="Kirby J."/>
            <person name="Kosoy M."/>
            <person name="Birtles R."/>
            <person name="Probert W.S."/>
            <person name="Chiaraviglio L."/>
            <person name="Young S.K."/>
            <person name="Zeng Q."/>
            <person name="Gargeya S."/>
            <person name="Fitzgerald M."/>
            <person name="Haas B."/>
            <person name="Abouelleil A."/>
            <person name="Alvarado L."/>
            <person name="Arachchi H.M."/>
            <person name="Berlin A."/>
            <person name="Chapman S.B."/>
            <person name="Gearin G."/>
            <person name="Goldberg J."/>
            <person name="Griggs A."/>
            <person name="Gujja S."/>
            <person name="Hansen M."/>
            <person name="Heiman D."/>
            <person name="Howarth C."/>
            <person name="Larimer J."/>
            <person name="Lui A."/>
            <person name="MacDonald P.J.P."/>
            <person name="McCowen C."/>
            <person name="Montmayeur A."/>
            <person name="Murphy C."/>
            <person name="Neiman D."/>
            <person name="Pearson M."/>
            <person name="Priest M."/>
            <person name="Roberts A."/>
            <person name="Saif S."/>
            <person name="Shea T."/>
            <person name="Sisk P."/>
            <person name="Stolte C."/>
            <person name="Sykes S."/>
            <person name="Wortman J."/>
            <person name="Nusbaum C."/>
            <person name="Birren B."/>
        </authorList>
    </citation>
    <scope>NUCLEOTIDE SEQUENCE [LARGE SCALE GENOMIC DNA]</scope>
    <source>
        <strain evidence="1 2">LL-WM9</strain>
    </source>
</reference>
<dbReference type="HOGENOM" id="CLU_965279_0_0_5"/>
<keyword evidence="2" id="KW-1185">Reference proteome</keyword>